<dbReference type="Pfam" id="PF01476">
    <property type="entry name" value="LysM"/>
    <property type="match status" value="1"/>
</dbReference>
<dbReference type="PANTHER" id="PTHR20932:SF13">
    <property type="entry name" value="LD36653P"/>
    <property type="match status" value="1"/>
</dbReference>
<dbReference type="Proteomes" id="UP000829291">
    <property type="component" value="Chromosome 1"/>
</dbReference>
<keyword evidence="2" id="KW-1133">Transmembrane helix</keyword>
<evidence type="ECO:0000313" key="4">
    <source>
        <dbReference type="Proteomes" id="UP000829291"/>
    </source>
</evidence>
<feature type="region of interest" description="Disordered" evidence="1">
    <location>
        <begin position="1"/>
        <end position="30"/>
    </location>
</feature>
<dbReference type="CDD" id="cd00118">
    <property type="entry name" value="LysM"/>
    <property type="match status" value="1"/>
</dbReference>
<accession>A0ABM3FQS2</accession>
<keyword evidence="4" id="KW-1185">Reference proteome</keyword>
<dbReference type="SMART" id="SM00257">
    <property type="entry name" value="LysM"/>
    <property type="match status" value="1"/>
</dbReference>
<evidence type="ECO:0000256" key="1">
    <source>
        <dbReference type="SAM" id="MobiDB-lite"/>
    </source>
</evidence>
<dbReference type="PANTHER" id="PTHR20932">
    <property type="entry name" value="LYSM AND PUTATIVE PEPTIDOGLYCAN-BINDING DOMAIN-CONTAINING PROTEIN"/>
    <property type="match status" value="1"/>
</dbReference>
<dbReference type="SUPFAM" id="SSF54106">
    <property type="entry name" value="LysM domain"/>
    <property type="match status" value="1"/>
</dbReference>
<dbReference type="InterPro" id="IPR036779">
    <property type="entry name" value="LysM_dom_sf"/>
</dbReference>
<keyword evidence="2" id="KW-0472">Membrane</keyword>
<sequence>MMGRDREDGENSGDEETIALRTVSKQKSPPRKVEVMKIQLQPEDTLQALSLRYGCTISELKRINKIHKENEIFAHRTIKVPVVAFSLLTETLNQTENTDNNDGKIGDLITIEDTPANSSREEQIINLIALPTPVPPLKSNFDYTTLNTICETPANQCENTLDVLEDGENDQLLAAEESSPEQHSVYKLSCSGADWGLSWPQLVGCSLLLGLAGPLIIYFLFLAETSSKHHSSAGYYKHFFS</sequence>
<feature type="domain" description="LysM" evidence="3">
    <location>
        <begin position="36"/>
        <end position="80"/>
    </location>
</feature>
<evidence type="ECO:0000259" key="3">
    <source>
        <dbReference type="PROSITE" id="PS51782"/>
    </source>
</evidence>
<dbReference type="RefSeq" id="XP_046590376.1">
    <property type="nucleotide sequence ID" value="XM_046734420.1"/>
</dbReference>
<reference evidence="5" key="1">
    <citation type="submission" date="2025-08" db="UniProtKB">
        <authorList>
            <consortium name="RefSeq"/>
        </authorList>
    </citation>
    <scope>IDENTIFICATION</scope>
    <source>
        <tissue evidence="5">Thorax and Abdomen</tissue>
    </source>
</reference>
<evidence type="ECO:0000256" key="2">
    <source>
        <dbReference type="SAM" id="Phobius"/>
    </source>
</evidence>
<dbReference type="InterPro" id="IPR018392">
    <property type="entry name" value="LysM"/>
</dbReference>
<protein>
    <submittedName>
        <fullName evidence="5">LysM and putative peptidoglycan-binding domain-containing protein 3 isoform X2</fullName>
    </submittedName>
</protein>
<dbReference type="Gene3D" id="3.10.350.10">
    <property type="entry name" value="LysM domain"/>
    <property type="match status" value="1"/>
</dbReference>
<name>A0ABM3FQS2_NEOLC</name>
<gene>
    <name evidence="5" type="primary">LOC107220122</name>
</gene>
<feature type="transmembrane region" description="Helical" evidence="2">
    <location>
        <begin position="199"/>
        <end position="221"/>
    </location>
</feature>
<keyword evidence="2" id="KW-0812">Transmembrane</keyword>
<dbReference type="InterPro" id="IPR045030">
    <property type="entry name" value="LYSM1-4"/>
</dbReference>
<proteinExistence type="predicted"/>
<evidence type="ECO:0000313" key="5">
    <source>
        <dbReference type="RefSeq" id="XP_046590376.1"/>
    </source>
</evidence>
<organism evidence="4 5">
    <name type="scientific">Neodiprion lecontei</name>
    <name type="common">Redheaded pine sawfly</name>
    <dbReference type="NCBI Taxonomy" id="441921"/>
    <lineage>
        <taxon>Eukaryota</taxon>
        <taxon>Metazoa</taxon>
        <taxon>Ecdysozoa</taxon>
        <taxon>Arthropoda</taxon>
        <taxon>Hexapoda</taxon>
        <taxon>Insecta</taxon>
        <taxon>Pterygota</taxon>
        <taxon>Neoptera</taxon>
        <taxon>Endopterygota</taxon>
        <taxon>Hymenoptera</taxon>
        <taxon>Tenthredinoidea</taxon>
        <taxon>Diprionidae</taxon>
        <taxon>Diprioninae</taxon>
        <taxon>Neodiprion</taxon>
    </lineage>
</organism>
<dbReference type="PROSITE" id="PS51782">
    <property type="entry name" value="LYSM"/>
    <property type="match status" value="1"/>
</dbReference>
<dbReference type="GeneID" id="107220122"/>